<dbReference type="Ensembl" id="ENSMLUT00000014581.2">
    <property type="protein sequence ID" value="ENSMLUP00000013266.2"/>
    <property type="gene ID" value="ENSMLUG00000014579.2"/>
</dbReference>
<keyword evidence="2" id="KW-0245">EGF-like domain</keyword>
<dbReference type="SMART" id="SM00181">
    <property type="entry name" value="EGF"/>
    <property type="match status" value="3"/>
</dbReference>
<keyword evidence="10" id="KW-0325">Glycoprotein</keyword>
<dbReference type="HOGENOM" id="CLU_027075_0_0_1"/>
<dbReference type="GeneTree" id="ENSGT00940000162405"/>
<dbReference type="Gene3D" id="2.10.25.10">
    <property type="entry name" value="Laminin"/>
    <property type="match status" value="3"/>
</dbReference>
<dbReference type="GO" id="GO:1990430">
    <property type="term" value="F:extracellular matrix protein binding"/>
    <property type="evidence" value="ECO:0007669"/>
    <property type="project" value="TreeGrafter"/>
</dbReference>
<feature type="compositionally biased region" description="Low complexity" evidence="11">
    <location>
        <begin position="373"/>
        <end position="382"/>
    </location>
</feature>
<evidence type="ECO:0000256" key="7">
    <source>
        <dbReference type="ARBA" id="ARBA00022989"/>
    </source>
</evidence>
<sequence>RPALRAWSAAGEHRWLEGSCTLAVDGYLCQFGFEGSCPALPEEAGQAGPAVYTTPFHLVSTEFEWLPFGSVAAVPCQTGRQASVLCVKQPQGGVSWSRAGSLCPGTDGGCNPGDGGCEPECVEEADGHVSCRCNDGFRLAADGRSCEDPCAQAPCEHQCEPGGPQGYSCHCRLGFRPVEDEPHRCVDTDECQIAGVCQQMCVNYVGGFECYCSEGHELEADGISCSPAGDVGARASIPAMHPALRPDHQFPMISANYPDLPSPPVISAKYPELSTAHQSPMFPDTQVADSQATTHWSGIPANHTPLATTSSAHQSPVAPDVPVLKAQATHLPRTLTVQPSRTTTSRSPAHQVPVPAATQPPVLHTPLPPQSPPNQNAPSSPTHTYSKTPQVPRGGASDPKLTPMPSATPTAGPTALGEASPAGRSRRDDRWLLVALLVPTCVFLVVLLALGIVYCTRCGPHVPNKRITDCYRWVTHSGNKGPTEPMPHRGSLTGV</sequence>
<dbReference type="InterPro" id="IPR001881">
    <property type="entry name" value="EGF-like_Ca-bd_dom"/>
</dbReference>
<organism evidence="15 16">
    <name type="scientific">Myotis lucifugus</name>
    <name type="common">Little brown bat</name>
    <dbReference type="NCBI Taxonomy" id="59463"/>
    <lineage>
        <taxon>Eukaryota</taxon>
        <taxon>Metazoa</taxon>
        <taxon>Chordata</taxon>
        <taxon>Craniata</taxon>
        <taxon>Vertebrata</taxon>
        <taxon>Euteleostomi</taxon>
        <taxon>Mammalia</taxon>
        <taxon>Eutheria</taxon>
        <taxon>Laurasiatheria</taxon>
        <taxon>Chiroptera</taxon>
        <taxon>Yangochiroptera</taxon>
        <taxon>Vespertilionidae</taxon>
        <taxon>Myotis</taxon>
    </lineage>
</organism>
<dbReference type="CDD" id="cd00054">
    <property type="entry name" value="EGF_CA"/>
    <property type="match status" value="1"/>
</dbReference>
<gene>
    <name evidence="15" type="primary">CD248</name>
</gene>
<dbReference type="GO" id="GO:0031012">
    <property type="term" value="C:extracellular matrix"/>
    <property type="evidence" value="ECO:0007669"/>
    <property type="project" value="TreeGrafter"/>
</dbReference>
<dbReference type="STRING" id="59463.ENSMLUP00000013266"/>
<dbReference type="FunFam" id="2.10.25.10:FF:000406">
    <property type="entry name" value="CD248 molecule"/>
    <property type="match status" value="1"/>
</dbReference>
<evidence type="ECO:0000256" key="10">
    <source>
        <dbReference type="ARBA" id="ARBA00023180"/>
    </source>
</evidence>
<reference evidence="15 16" key="1">
    <citation type="journal article" date="2011" name="Nature">
        <title>A high-resolution map of human evolutionary constraint using 29 mammals.</title>
        <authorList>
            <person name="Lindblad-Toh K."/>
            <person name="Garber M."/>
            <person name="Zuk O."/>
            <person name="Lin M.F."/>
            <person name="Parker B.J."/>
            <person name="Washietl S."/>
            <person name="Kheradpour P."/>
            <person name="Ernst J."/>
            <person name="Jordan G."/>
            <person name="Mauceli E."/>
            <person name="Ward L.D."/>
            <person name="Lowe C.B."/>
            <person name="Holloway A.K."/>
            <person name="Clamp M."/>
            <person name="Gnerre S."/>
            <person name="Alfoldi J."/>
            <person name="Beal K."/>
            <person name="Chang J."/>
            <person name="Clawson H."/>
            <person name="Cuff J."/>
            <person name="Di Palma F."/>
            <person name="Fitzgerald S."/>
            <person name="Flicek P."/>
            <person name="Guttman M."/>
            <person name="Hubisz M.J."/>
            <person name="Jaffe D.B."/>
            <person name="Jungreis I."/>
            <person name="Kent W.J."/>
            <person name="Kostka D."/>
            <person name="Lara M."/>
            <person name="Martins A.L."/>
            <person name="Massingham T."/>
            <person name="Moltke I."/>
            <person name="Raney B.J."/>
            <person name="Rasmussen M.D."/>
            <person name="Robinson J."/>
            <person name="Stark A."/>
            <person name="Vilella A.J."/>
            <person name="Wen J."/>
            <person name="Xie X."/>
            <person name="Zody M.C."/>
            <person name="Baldwin J."/>
            <person name="Bloom T."/>
            <person name="Chin C.W."/>
            <person name="Heiman D."/>
            <person name="Nicol R."/>
            <person name="Nusbaum C."/>
            <person name="Young S."/>
            <person name="Wilkinson J."/>
            <person name="Worley K.C."/>
            <person name="Kovar C.L."/>
            <person name="Muzny D.M."/>
            <person name="Gibbs R.A."/>
            <person name="Cree A."/>
            <person name="Dihn H.H."/>
            <person name="Fowler G."/>
            <person name="Jhangiani S."/>
            <person name="Joshi V."/>
            <person name="Lee S."/>
            <person name="Lewis L.R."/>
            <person name="Nazareth L.V."/>
            <person name="Okwuonu G."/>
            <person name="Santibanez J."/>
            <person name="Warren W.C."/>
            <person name="Mardis E.R."/>
            <person name="Weinstock G.M."/>
            <person name="Wilson R.K."/>
            <person name="Delehaunty K."/>
            <person name="Dooling D."/>
            <person name="Fronik C."/>
            <person name="Fulton L."/>
            <person name="Fulton B."/>
            <person name="Graves T."/>
            <person name="Minx P."/>
            <person name="Sodergren E."/>
            <person name="Birney E."/>
            <person name="Margulies E.H."/>
            <person name="Herrero J."/>
            <person name="Green E.D."/>
            <person name="Haussler D."/>
            <person name="Siepel A."/>
            <person name="Goldman N."/>
            <person name="Pollard K.S."/>
            <person name="Pedersen J.S."/>
            <person name="Lander E.S."/>
            <person name="Kellis M."/>
        </authorList>
    </citation>
    <scope>NUCLEOTIDE SEQUENCE [LARGE SCALE GENOMIC DNA]</scope>
</reference>
<dbReference type="GO" id="GO:0030246">
    <property type="term" value="F:carbohydrate binding"/>
    <property type="evidence" value="ECO:0007669"/>
    <property type="project" value="UniProtKB-KW"/>
</dbReference>
<keyword evidence="8 12" id="KW-0472">Membrane</keyword>
<evidence type="ECO:0000313" key="16">
    <source>
        <dbReference type="Proteomes" id="UP000001074"/>
    </source>
</evidence>
<evidence type="ECO:0000256" key="1">
    <source>
        <dbReference type="ARBA" id="ARBA00004479"/>
    </source>
</evidence>
<dbReference type="FunFam" id="2.10.25.10:FF:000489">
    <property type="entry name" value="CD248 molecule"/>
    <property type="match status" value="1"/>
</dbReference>
<keyword evidence="7 12" id="KW-1133">Transmembrane helix</keyword>
<feature type="domain" description="EGF-like calcium-binding" evidence="13">
    <location>
        <begin position="187"/>
        <end position="226"/>
    </location>
</feature>
<dbReference type="GO" id="GO:0016477">
    <property type="term" value="P:cell migration"/>
    <property type="evidence" value="ECO:0007669"/>
    <property type="project" value="TreeGrafter"/>
</dbReference>
<feature type="domain" description="EGF-like" evidence="14">
    <location>
        <begin position="109"/>
        <end position="147"/>
    </location>
</feature>
<keyword evidence="16" id="KW-1185">Reference proteome</keyword>
<evidence type="ECO:0000313" key="15">
    <source>
        <dbReference type="Ensembl" id="ENSMLUP00000013266.2"/>
    </source>
</evidence>
<feature type="domain" description="EGF-like" evidence="14">
    <location>
        <begin position="190"/>
        <end position="226"/>
    </location>
</feature>
<dbReference type="InterPro" id="IPR000742">
    <property type="entry name" value="EGF"/>
</dbReference>
<dbReference type="InterPro" id="IPR018097">
    <property type="entry name" value="EGF_Ca-bd_CS"/>
</dbReference>
<accession>G1PQC4</accession>
<keyword evidence="9" id="KW-1015">Disulfide bond</keyword>
<evidence type="ECO:0000256" key="9">
    <source>
        <dbReference type="ARBA" id="ARBA00023157"/>
    </source>
</evidence>
<reference evidence="15" key="3">
    <citation type="submission" date="2025-09" db="UniProtKB">
        <authorList>
            <consortium name="Ensembl"/>
        </authorList>
    </citation>
    <scope>IDENTIFICATION</scope>
</reference>
<dbReference type="Pfam" id="PF07645">
    <property type="entry name" value="EGF_CA"/>
    <property type="match status" value="1"/>
</dbReference>
<evidence type="ECO:0000256" key="12">
    <source>
        <dbReference type="SAM" id="Phobius"/>
    </source>
</evidence>
<dbReference type="PANTHER" id="PTHR14789:SF4">
    <property type="entry name" value="ENDOSIALIN"/>
    <property type="match status" value="1"/>
</dbReference>
<dbReference type="GO" id="GO:0005509">
    <property type="term" value="F:calcium ion binding"/>
    <property type="evidence" value="ECO:0007669"/>
    <property type="project" value="InterPro"/>
</dbReference>
<keyword evidence="6" id="KW-0677">Repeat</keyword>
<keyword evidence="5" id="KW-0430">Lectin</keyword>
<feature type="compositionally biased region" description="Polar residues" evidence="11">
    <location>
        <begin position="287"/>
        <end position="296"/>
    </location>
</feature>
<dbReference type="OMA" id="CYRWVLP"/>
<evidence type="ECO:0000256" key="6">
    <source>
        <dbReference type="ARBA" id="ARBA00022737"/>
    </source>
</evidence>
<dbReference type="AlphaFoldDB" id="G1PQC4"/>
<evidence type="ECO:0000256" key="11">
    <source>
        <dbReference type="SAM" id="MobiDB-lite"/>
    </source>
</evidence>
<evidence type="ECO:0000259" key="14">
    <source>
        <dbReference type="SMART" id="SM00181"/>
    </source>
</evidence>
<keyword evidence="4" id="KW-0732">Signal</keyword>
<dbReference type="InterPro" id="IPR009030">
    <property type="entry name" value="Growth_fac_rcpt_cys_sf"/>
</dbReference>
<feature type="compositionally biased region" description="Polar residues" evidence="11">
    <location>
        <begin position="305"/>
        <end position="314"/>
    </location>
</feature>
<evidence type="ECO:0000256" key="3">
    <source>
        <dbReference type="ARBA" id="ARBA00022692"/>
    </source>
</evidence>
<dbReference type="Proteomes" id="UP000001074">
    <property type="component" value="Unassembled WGS sequence"/>
</dbReference>
<dbReference type="SMART" id="SM00179">
    <property type="entry name" value="EGF_CA"/>
    <property type="match status" value="2"/>
</dbReference>
<dbReference type="Pfam" id="PF12662">
    <property type="entry name" value="cEGF"/>
    <property type="match status" value="1"/>
</dbReference>
<dbReference type="CDD" id="cd19941">
    <property type="entry name" value="TIL"/>
    <property type="match status" value="1"/>
</dbReference>
<dbReference type="PROSITE" id="PS01187">
    <property type="entry name" value="EGF_CA"/>
    <property type="match status" value="1"/>
</dbReference>
<feature type="region of interest" description="Disordered" evidence="11">
    <location>
        <begin position="330"/>
        <end position="424"/>
    </location>
</feature>
<evidence type="ECO:0000256" key="5">
    <source>
        <dbReference type="ARBA" id="ARBA00022734"/>
    </source>
</evidence>
<proteinExistence type="predicted"/>
<feature type="region of interest" description="Disordered" evidence="11">
    <location>
        <begin position="276"/>
        <end position="317"/>
    </location>
</feature>
<feature type="compositionally biased region" description="Polar residues" evidence="11">
    <location>
        <begin position="335"/>
        <end position="347"/>
    </location>
</feature>
<name>G1PQC4_MYOLU</name>
<evidence type="ECO:0000256" key="8">
    <source>
        <dbReference type="ARBA" id="ARBA00023136"/>
    </source>
</evidence>
<dbReference type="InterPro" id="IPR051505">
    <property type="entry name" value="C-type_lectin_domain"/>
</dbReference>
<reference evidence="15" key="2">
    <citation type="submission" date="2025-08" db="UniProtKB">
        <authorList>
            <consortium name="Ensembl"/>
        </authorList>
    </citation>
    <scope>IDENTIFICATION</scope>
</reference>
<dbReference type="SUPFAM" id="SSF57184">
    <property type="entry name" value="Growth factor receptor domain"/>
    <property type="match status" value="1"/>
</dbReference>
<evidence type="ECO:0000256" key="2">
    <source>
        <dbReference type="ARBA" id="ARBA00022536"/>
    </source>
</evidence>
<dbReference type="FunCoup" id="G1PQC4">
    <property type="interactions" value="261"/>
</dbReference>
<keyword evidence="3 12" id="KW-0812">Transmembrane</keyword>
<dbReference type="eggNOG" id="ENOG502QQKI">
    <property type="taxonomic scope" value="Eukaryota"/>
</dbReference>
<dbReference type="InterPro" id="IPR026823">
    <property type="entry name" value="cEGF"/>
</dbReference>
<evidence type="ECO:0000259" key="13">
    <source>
        <dbReference type="SMART" id="SM00179"/>
    </source>
</evidence>
<dbReference type="InterPro" id="IPR049883">
    <property type="entry name" value="NOTCH1_EGF-like"/>
</dbReference>
<evidence type="ECO:0000256" key="4">
    <source>
        <dbReference type="ARBA" id="ARBA00022729"/>
    </source>
</evidence>
<feature type="transmembrane region" description="Helical" evidence="12">
    <location>
        <begin position="431"/>
        <end position="454"/>
    </location>
</feature>
<comment type="subcellular location">
    <subcellularLocation>
        <location evidence="1">Membrane</location>
        <topology evidence="1">Single-pass type I membrane protein</topology>
    </subcellularLocation>
</comment>
<feature type="domain" description="EGF-like calcium-binding" evidence="13">
    <location>
        <begin position="142"/>
        <end position="186"/>
    </location>
</feature>
<dbReference type="PANTHER" id="PTHR14789">
    <property type="entry name" value="CHONDROLECTIN VARIANT CHODLFDELTAE"/>
    <property type="match status" value="1"/>
</dbReference>
<feature type="domain" description="EGF-like" evidence="14">
    <location>
        <begin position="149"/>
        <end position="186"/>
    </location>
</feature>
<dbReference type="GO" id="GO:0050840">
    <property type="term" value="F:extracellular matrix binding"/>
    <property type="evidence" value="ECO:0007669"/>
    <property type="project" value="TreeGrafter"/>
</dbReference>
<protein>
    <submittedName>
        <fullName evidence="15">CD248 molecule</fullName>
    </submittedName>
</protein>
<feature type="compositionally biased region" description="Low complexity" evidence="11">
    <location>
        <begin position="348"/>
        <end position="365"/>
    </location>
</feature>
<dbReference type="GO" id="GO:0009897">
    <property type="term" value="C:external side of plasma membrane"/>
    <property type="evidence" value="ECO:0007669"/>
    <property type="project" value="TreeGrafter"/>
</dbReference>
<dbReference type="InParanoid" id="G1PQC4"/>
<dbReference type="EMBL" id="AAPE02043360">
    <property type="status" value="NOT_ANNOTATED_CDS"/>
    <property type="molecule type" value="Genomic_DNA"/>
</dbReference>